<proteinExistence type="predicted"/>
<reference evidence="2" key="1">
    <citation type="journal article" date="2020" name="Microbiol. Resour. Announc.">
        <title>Complete Genome Sequence of Geobacillus sp. Strain E55-1, Isolated from Mine Geyser in Japan.</title>
        <authorList>
            <person name="Miyazaki K."/>
            <person name="Hase E."/>
            <person name="Tokito N."/>
        </authorList>
    </citation>
    <scope>NUCLEOTIDE SEQUENCE [LARGE SCALE GENOMIC DNA]</scope>
    <source>
        <strain evidence="2">E55-1</strain>
        <plasmid evidence="2">pGspE55-1</plasmid>
    </source>
</reference>
<dbReference type="PROSITE" id="PS51257">
    <property type="entry name" value="PROKAR_LIPOPROTEIN"/>
    <property type="match status" value="1"/>
</dbReference>
<evidence type="ECO:0000313" key="2">
    <source>
        <dbReference type="Proteomes" id="UP000501421"/>
    </source>
</evidence>
<sequence length="155" mass="17409">MRKALCFAFACLAIGTSGCSVSPPNEDIVHRPEATAIRAVIYNNANDLNHRDIKGYLQDLIISQDEKESLQQTLQALFETSDFAVKITDFRLVSFEKNKAVAQVEQVSFSKTFPELNARTILKHEMKKVGNQWKINKTYVIKQDAVQGGESDESN</sequence>
<organism evidence="1 2">
    <name type="scientific">Geobacillus subterraneus</name>
    <dbReference type="NCBI Taxonomy" id="129338"/>
    <lineage>
        <taxon>Bacteria</taxon>
        <taxon>Bacillati</taxon>
        <taxon>Bacillota</taxon>
        <taxon>Bacilli</taxon>
        <taxon>Bacillales</taxon>
        <taxon>Anoxybacillaceae</taxon>
        <taxon>Geobacillus</taxon>
    </lineage>
</organism>
<dbReference type="AlphaFoldDB" id="A0A679FW18"/>
<dbReference type="Proteomes" id="UP000501421">
    <property type="component" value="Plasmid pGspE55-1"/>
</dbReference>
<evidence type="ECO:0008006" key="3">
    <source>
        <dbReference type="Google" id="ProtNLM"/>
    </source>
</evidence>
<keyword evidence="1" id="KW-0614">Plasmid</keyword>
<dbReference type="RefSeq" id="WP_172418872.1">
    <property type="nucleotide sequence ID" value="NZ_AP022558.1"/>
</dbReference>
<geneLocation type="plasmid" evidence="1 2">
    <name>pGspE55-1</name>
</geneLocation>
<evidence type="ECO:0000313" key="1">
    <source>
        <dbReference type="EMBL" id="BBW98895.1"/>
    </source>
</evidence>
<protein>
    <recommendedName>
        <fullName evidence="3">Lipoprotein</fullName>
    </recommendedName>
</protein>
<dbReference type="EMBL" id="AP022558">
    <property type="protein sequence ID" value="BBW98895.1"/>
    <property type="molecule type" value="Genomic_DNA"/>
</dbReference>
<keyword evidence="2" id="KW-1185">Reference proteome</keyword>
<accession>A0A679FW18</accession>
<gene>
    <name evidence="1" type="ORF">GsuE55_37280</name>
</gene>
<name>A0A679FW18_9BACL</name>